<evidence type="ECO:0000256" key="1">
    <source>
        <dbReference type="SAM" id="MobiDB-lite"/>
    </source>
</evidence>
<proteinExistence type="predicted"/>
<dbReference type="AlphaFoldDB" id="A0A5J4YYP5"/>
<dbReference type="SUPFAM" id="SSF46579">
    <property type="entry name" value="Prefoldin"/>
    <property type="match status" value="1"/>
</dbReference>
<comment type="caution">
    <text evidence="2">The sequence shown here is derived from an EMBL/GenBank/DDBJ whole genome shotgun (WGS) entry which is preliminary data.</text>
</comment>
<dbReference type="Gene3D" id="1.10.287.370">
    <property type="match status" value="1"/>
</dbReference>
<accession>A0A5J4YYP5</accession>
<feature type="region of interest" description="Disordered" evidence="1">
    <location>
        <begin position="285"/>
        <end position="354"/>
    </location>
</feature>
<feature type="region of interest" description="Disordered" evidence="1">
    <location>
        <begin position="237"/>
        <end position="269"/>
    </location>
</feature>
<feature type="compositionally biased region" description="Basic and acidic residues" evidence="1">
    <location>
        <begin position="300"/>
        <end position="315"/>
    </location>
</feature>
<feature type="region of interest" description="Disordered" evidence="1">
    <location>
        <begin position="407"/>
        <end position="466"/>
    </location>
</feature>
<organism evidence="2 3">
    <name type="scientific">Porphyridium purpureum</name>
    <name type="common">Red alga</name>
    <name type="synonym">Porphyridium cruentum</name>
    <dbReference type="NCBI Taxonomy" id="35688"/>
    <lineage>
        <taxon>Eukaryota</taxon>
        <taxon>Rhodophyta</taxon>
        <taxon>Bangiophyceae</taxon>
        <taxon>Porphyridiales</taxon>
        <taxon>Porphyridiaceae</taxon>
        <taxon>Porphyridium</taxon>
    </lineage>
</organism>
<dbReference type="InterPro" id="IPR009053">
    <property type="entry name" value="Prefoldin"/>
</dbReference>
<feature type="compositionally biased region" description="Low complexity" evidence="1">
    <location>
        <begin position="252"/>
        <end position="269"/>
    </location>
</feature>
<dbReference type="InterPro" id="IPR004127">
    <property type="entry name" value="Prefoldin_subunit_alpha"/>
</dbReference>
<evidence type="ECO:0000313" key="3">
    <source>
        <dbReference type="Proteomes" id="UP000324585"/>
    </source>
</evidence>
<protein>
    <submittedName>
        <fullName evidence="2">Uncharacterized protein</fullName>
    </submittedName>
</protein>
<feature type="region of interest" description="Disordered" evidence="1">
    <location>
        <begin position="167"/>
        <end position="196"/>
    </location>
</feature>
<evidence type="ECO:0000313" key="2">
    <source>
        <dbReference type="EMBL" id="KAA8496100.1"/>
    </source>
</evidence>
<keyword evidence="3" id="KW-1185">Reference proteome</keyword>
<sequence length="466" mass="50231">MAGGAYYVETPSSQSIHKLLQTRAKYECVVTELERREEIGDGAATNEHSVTLAPFGPRVYVRAGAISTERLLVLLGESTFAEYSRAETIAHLKRRMTYLDGLILDSRRESKDGDVVQSSRLLKCAQRIQPDCIERGHTRFMKTGSAEPDGMCAECLLAEAGDASVAGLDSSSQSRRENSVTLSEGGVSRHLAGNQEDETMVNLVEVYTDQTSDVPAKVLGLENHMLSAAPLRTLPKGSNLERAVGNRHENYSTDGSTSESGMSSEAGSSLEELDALHSTFLQAFGTGLDSSSPEAGSNADDIREGGSRTAHDKPQHFSTTDSAKVSQPSGTFAQGFRSGFLLDDSGGPAPGPSAEVAPPFKEPGAMQKRASKVTFAPTETLPELRPEISSIPKDNETLDNATENMEFCPRPKQYVSTPTEGVSTALSDIVRERPTLPHGVNARPRPKPKPMSKTGTRFQRDKLGKE</sequence>
<gene>
    <name evidence="2" type="ORF">FVE85_2255</name>
</gene>
<dbReference type="EMBL" id="VRMN01000003">
    <property type="protein sequence ID" value="KAA8496100.1"/>
    <property type="molecule type" value="Genomic_DNA"/>
</dbReference>
<dbReference type="Pfam" id="PF02996">
    <property type="entry name" value="Prefoldin"/>
    <property type="match status" value="1"/>
</dbReference>
<feature type="compositionally biased region" description="Polar residues" evidence="1">
    <location>
        <begin position="414"/>
        <end position="426"/>
    </location>
</feature>
<feature type="compositionally biased region" description="Polar residues" evidence="1">
    <location>
        <begin position="316"/>
        <end position="332"/>
    </location>
</feature>
<reference evidence="3" key="1">
    <citation type="journal article" date="2019" name="Nat. Commun.">
        <title>Expansion of phycobilisome linker gene families in mesophilic red algae.</title>
        <authorList>
            <person name="Lee J."/>
            <person name="Kim D."/>
            <person name="Bhattacharya D."/>
            <person name="Yoon H.S."/>
        </authorList>
    </citation>
    <scope>NUCLEOTIDE SEQUENCE [LARGE SCALE GENOMIC DNA]</scope>
    <source>
        <strain evidence="3">CCMP 1328</strain>
    </source>
</reference>
<dbReference type="Proteomes" id="UP000324585">
    <property type="component" value="Unassembled WGS sequence"/>
</dbReference>
<name>A0A5J4YYP5_PORPP</name>